<comment type="subcellular location">
    <subcellularLocation>
        <location evidence="1">Nucleus</location>
    </subcellularLocation>
</comment>
<dbReference type="Proteomes" id="UP000770717">
    <property type="component" value="Unassembled WGS sequence"/>
</dbReference>
<dbReference type="GO" id="GO:0016973">
    <property type="term" value="P:poly(A)+ mRNA export from nucleus"/>
    <property type="evidence" value="ECO:0007669"/>
    <property type="project" value="TreeGrafter"/>
</dbReference>
<sequence length="176" mass="19193">IFVYSLQISDGLVILAAAWYTGDSPCMSYYTLVTVKDEGYNFSEEIGVEITHLGHPFQSEDMLFAQLVIPNSTSHVAYIHRKDMVFACPTRTSGVPMPQDKISFEAQGDHIIGAGSCADLPVLFTRRGGLLAVVPRKTVSVLPEDVEDSLSSSLAGTSNQVKCQCYGICFLLFAVF</sequence>
<keyword evidence="6" id="KW-1185">Reference proteome</keyword>
<gene>
    <name evidence="5" type="ORF">GDO78_022714</name>
</gene>
<keyword evidence="4" id="KW-0539">Nucleus</keyword>
<comment type="caution">
    <text evidence="5">The sequence shown here is derived from an EMBL/GenBank/DDBJ whole genome shotgun (WGS) entry which is preliminary data.</text>
</comment>
<dbReference type="PANTHER" id="PTHR13405">
    <property type="entry name" value="NUCLEAR PORE COMPLEX PROTEIN NUP133"/>
    <property type="match status" value="1"/>
</dbReference>
<evidence type="ECO:0000313" key="6">
    <source>
        <dbReference type="Proteomes" id="UP000770717"/>
    </source>
</evidence>
<dbReference type="GO" id="GO:0031080">
    <property type="term" value="C:nuclear pore outer ring"/>
    <property type="evidence" value="ECO:0007669"/>
    <property type="project" value="TreeGrafter"/>
</dbReference>
<evidence type="ECO:0000256" key="2">
    <source>
        <dbReference type="ARBA" id="ARBA00005569"/>
    </source>
</evidence>
<dbReference type="Gene3D" id="2.130.10.10">
    <property type="entry name" value="YVTN repeat-like/Quinoprotein amine dehydrogenase"/>
    <property type="match status" value="1"/>
</dbReference>
<evidence type="ECO:0000256" key="4">
    <source>
        <dbReference type="ARBA" id="ARBA00023242"/>
    </source>
</evidence>
<organism evidence="5 6">
    <name type="scientific">Eleutherodactylus coqui</name>
    <name type="common">Puerto Rican coqui</name>
    <dbReference type="NCBI Taxonomy" id="57060"/>
    <lineage>
        <taxon>Eukaryota</taxon>
        <taxon>Metazoa</taxon>
        <taxon>Chordata</taxon>
        <taxon>Craniata</taxon>
        <taxon>Vertebrata</taxon>
        <taxon>Euteleostomi</taxon>
        <taxon>Amphibia</taxon>
        <taxon>Batrachia</taxon>
        <taxon>Anura</taxon>
        <taxon>Neobatrachia</taxon>
        <taxon>Hyloidea</taxon>
        <taxon>Eleutherodactylidae</taxon>
        <taxon>Eleutherodactylinae</taxon>
        <taxon>Eleutherodactylus</taxon>
        <taxon>Eleutherodactylus</taxon>
    </lineage>
</organism>
<reference evidence="5" key="1">
    <citation type="thesis" date="2020" institute="ProQuest LLC" country="789 East Eisenhower Parkway, Ann Arbor, MI, USA">
        <title>Comparative Genomics and Chromosome Evolution.</title>
        <authorList>
            <person name="Mudd A.B."/>
        </authorList>
    </citation>
    <scope>NUCLEOTIDE SEQUENCE</scope>
    <source>
        <strain evidence="5">HN-11 Male</strain>
        <tissue evidence="5">Kidney and liver</tissue>
    </source>
</reference>
<keyword evidence="3" id="KW-0813">Transport</keyword>
<protein>
    <submittedName>
        <fullName evidence="5">Uncharacterized protein</fullName>
    </submittedName>
</protein>
<dbReference type="GO" id="GO:0017056">
    <property type="term" value="F:structural constituent of nuclear pore"/>
    <property type="evidence" value="ECO:0007669"/>
    <property type="project" value="InterPro"/>
</dbReference>
<evidence type="ECO:0000313" key="5">
    <source>
        <dbReference type="EMBL" id="KAG9462973.1"/>
    </source>
</evidence>
<dbReference type="EMBL" id="WNTK01008605">
    <property type="protein sequence ID" value="KAG9462973.1"/>
    <property type="molecule type" value="Genomic_DNA"/>
</dbReference>
<dbReference type="GO" id="GO:0006606">
    <property type="term" value="P:protein import into nucleus"/>
    <property type="evidence" value="ECO:0007669"/>
    <property type="project" value="TreeGrafter"/>
</dbReference>
<dbReference type="PANTHER" id="PTHR13405:SF11">
    <property type="entry name" value="NUCLEAR PORE COMPLEX PROTEIN NUP133"/>
    <property type="match status" value="1"/>
</dbReference>
<accession>A0A8J6BMF8</accession>
<dbReference type="InterPro" id="IPR037624">
    <property type="entry name" value="Nup133-like"/>
</dbReference>
<proteinExistence type="inferred from homology"/>
<evidence type="ECO:0000256" key="1">
    <source>
        <dbReference type="ARBA" id="ARBA00004123"/>
    </source>
</evidence>
<feature type="non-terminal residue" evidence="5">
    <location>
        <position position="176"/>
    </location>
</feature>
<name>A0A8J6BMF8_ELECQ</name>
<dbReference type="GO" id="GO:0000972">
    <property type="term" value="P:transcription-dependent tethering of RNA polymerase II gene DNA at nuclear periphery"/>
    <property type="evidence" value="ECO:0007669"/>
    <property type="project" value="TreeGrafter"/>
</dbReference>
<evidence type="ECO:0000256" key="3">
    <source>
        <dbReference type="ARBA" id="ARBA00022448"/>
    </source>
</evidence>
<comment type="similarity">
    <text evidence="2">Belongs to the nucleoporin Nup133 family.</text>
</comment>
<dbReference type="OrthoDB" id="9367866at2759"/>
<dbReference type="SUPFAM" id="SSF117289">
    <property type="entry name" value="Nucleoporin domain"/>
    <property type="match status" value="1"/>
</dbReference>
<dbReference type="AlphaFoldDB" id="A0A8J6BMF8"/>
<dbReference type="InterPro" id="IPR015943">
    <property type="entry name" value="WD40/YVTN_repeat-like_dom_sf"/>
</dbReference>